<evidence type="ECO:0000313" key="3">
    <source>
        <dbReference type="Proteomes" id="UP000054935"/>
    </source>
</evidence>
<proteinExistence type="predicted"/>
<dbReference type="OrthoDB" id="7871081at2"/>
<keyword evidence="3" id="KW-1185">Reference proteome</keyword>
<dbReference type="RefSeq" id="WP_058247038.1">
    <property type="nucleotide sequence ID" value="NZ_CYSE01000002.1"/>
</dbReference>
<dbReference type="AlphaFoldDB" id="A0A0P1G7J0"/>
<sequence>MTRNMFYRDFTLCKATALVGLMALAAALGGVPHPHLDQAGAEFESYIQPVYLIEQSDCDSAKGTLL</sequence>
<feature type="signal peptide" evidence="1">
    <location>
        <begin position="1"/>
        <end position="25"/>
    </location>
</feature>
<keyword evidence="1" id="KW-0732">Signal</keyword>
<protein>
    <submittedName>
        <fullName evidence="2">Uncharacterized protein</fullName>
    </submittedName>
</protein>
<accession>A0A0P1G7J0</accession>
<gene>
    <name evidence="2" type="ORF">TRN7648_01554</name>
</gene>
<reference evidence="2 3" key="1">
    <citation type="submission" date="2015-09" db="EMBL/GenBank/DDBJ databases">
        <authorList>
            <consortium name="Swine Surveillance"/>
        </authorList>
    </citation>
    <scope>NUCLEOTIDE SEQUENCE [LARGE SCALE GENOMIC DNA]</scope>
    <source>
        <strain evidence="2 3">CECT 7648</strain>
    </source>
</reference>
<evidence type="ECO:0000256" key="1">
    <source>
        <dbReference type="SAM" id="SignalP"/>
    </source>
</evidence>
<dbReference type="EMBL" id="CYSE01000002">
    <property type="protein sequence ID" value="CUH77588.1"/>
    <property type="molecule type" value="Genomic_DNA"/>
</dbReference>
<dbReference type="Proteomes" id="UP000054935">
    <property type="component" value="Unassembled WGS sequence"/>
</dbReference>
<evidence type="ECO:0000313" key="2">
    <source>
        <dbReference type="EMBL" id="CUH77588.1"/>
    </source>
</evidence>
<name>A0A0P1G7J0_9RHOB</name>
<feature type="chain" id="PRO_5006063154" evidence="1">
    <location>
        <begin position="26"/>
        <end position="66"/>
    </location>
</feature>
<organism evidence="2 3">
    <name type="scientific">Tropicibacter naphthalenivorans</name>
    <dbReference type="NCBI Taxonomy" id="441103"/>
    <lineage>
        <taxon>Bacteria</taxon>
        <taxon>Pseudomonadati</taxon>
        <taxon>Pseudomonadota</taxon>
        <taxon>Alphaproteobacteria</taxon>
        <taxon>Rhodobacterales</taxon>
        <taxon>Roseobacteraceae</taxon>
        <taxon>Tropicibacter</taxon>
    </lineage>
</organism>